<keyword evidence="1" id="KW-0472">Membrane</keyword>
<dbReference type="Pfam" id="PF07507">
    <property type="entry name" value="WavE"/>
    <property type="match status" value="1"/>
</dbReference>
<dbReference type="InterPro" id="IPR011122">
    <property type="entry name" value="WavE"/>
</dbReference>
<evidence type="ECO:0008006" key="4">
    <source>
        <dbReference type="Google" id="ProtNLM"/>
    </source>
</evidence>
<dbReference type="AlphaFoldDB" id="A0A318QXC7"/>
<proteinExistence type="predicted"/>
<evidence type="ECO:0000313" key="3">
    <source>
        <dbReference type="Proteomes" id="UP000247417"/>
    </source>
</evidence>
<evidence type="ECO:0000256" key="1">
    <source>
        <dbReference type="SAM" id="Phobius"/>
    </source>
</evidence>
<sequence>MISKLPNKKDITDSLSIVVQGPLNKRNIIQTARIISGWRKIFSSCRIIFAISQTDIVMFDGPGIISDPRLVKKYRDNGLFYDALELIAECCDVITLSGAAVSMPPVKQGIGNNHCNLQIEAAKAGLDHVGTEYVLRTRNDILFIDDTFIDFYIKNHALPRHRFAALKQRVLISEFFTLNPYTFESLPFHYSDWFHFGLTEDVRCLWDVPPYNIMDATYYERNPYQKSTGLRERTFFSRYAVEQHLSFTVFKKFFPELTLDYHDDRTSIKESIGVLADNFVIGGPGEIQTYFKKYNDLETDDFIHSICIPYSLWKRIIKNNEKVNYEFLFSKDIAIAKVELINEEEDGKGLIIPHGIILKTYIFILLGILDTNRRRKLQETPKAFFRDSKSRLTRYMGKLYFRSTRPNIDATGVNTRP</sequence>
<reference evidence="2 3" key="1">
    <citation type="submission" date="2017-07" db="EMBL/GenBank/DDBJ databases">
        <title>A draft genome sequence of Komagataeibacter oboediens LMG 18849.</title>
        <authorList>
            <person name="Skraban J."/>
            <person name="Cleenwerck I."/>
            <person name="Vandamme P."/>
            <person name="Trcek J."/>
        </authorList>
    </citation>
    <scope>NUCLEOTIDE SEQUENCE [LARGE SCALE GENOMIC DNA]</scope>
    <source>
        <strain evidence="2 3">LMG 18849</strain>
    </source>
</reference>
<organism evidence="2 3">
    <name type="scientific">Komagataeibacter oboediens</name>
    <dbReference type="NCBI Taxonomy" id="65958"/>
    <lineage>
        <taxon>Bacteria</taxon>
        <taxon>Pseudomonadati</taxon>
        <taxon>Pseudomonadota</taxon>
        <taxon>Alphaproteobacteria</taxon>
        <taxon>Acetobacterales</taxon>
        <taxon>Acetobacteraceae</taxon>
        <taxon>Komagataeibacter</taxon>
    </lineage>
</organism>
<dbReference type="EMBL" id="NKTX01000015">
    <property type="protein sequence ID" value="PYD82051.1"/>
    <property type="molecule type" value="Genomic_DNA"/>
</dbReference>
<keyword evidence="1" id="KW-0812">Transmembrane</keyword>
<evidence type="ECO:0000313" key="2">
    <source>
        <dbReference type="EMBL" id="PYD82051.1"/>
    </source>
</evidence>
<protein>
    <recommendedName>
        <fullName evidence="4">WavE lipopolysaccharide synthesis</fullName>
    </recommendedName>
</protein>
<comment type="caution">
    <text evidence="2">The sequence shown here is derived from an EMBL/GenBank/DDBJ whole genome shotgun (WGS) entry which is preliminary data.</text>
</comment>
<dbReference type="Proteomes" id="UP000247417">
    <property type="component" value="Unassembled WGS sequence"/>
</dbReference>
<accession>A0A318QXC7</accession>
<feature type="transmembrane region" description="Helical" evidence="1">
    <location>
        <begin position="350"/>
        <end position="369"/>
    </location>
</feature>
<keyword evidence="1" id="KW-1133">Transmembrane helix</keyword>
<gene>
    <name evidence="2" type="ORF">CFR80_08640</name>
</gene>
<name>A0A318QXC7_9PROT</name>